<organism evidence="2 3">
    <name type="scientific">Candidatus Mediterraneibacter stercoravium</name>
    <dbReference type="NCBI Taxonomy" id="2838685"/>
    <lineage>
        <taxon>Bacteria</taxon>
        <taxon>Bacillati</taxon>
        <taxon>Bacillota</taxon>
        <taxon>Clostridia</taxon>
        <taxon>Lachnospirales</taxon>
        <taxon>Lachnospiraceae</taxon>
        <taxon>Mediterraneibacter</taxon>
    </lineage>
</organism>
<dbReference type="Pfam" id="PF01872">
    <property type="entry name" value="RibD_C"/>
    <property type="match status" value="1"/>
</dbReference>
<evidence type="ECO:0000313" key="3">
    <source>
        <dbReference type="Proteomes" id="UP000824116"/>
    </source>
</evidence>
<dbReference type="InterPro" id="IPR050765">
    <property type="entry name" value="Riboflavin_Biosynth_HTPR"/>
</dbReference>
<dbReference type="Proteomes" id="UP000824116">
    <property type="component" value="Unassembled WGS sequence"/>
</dbReference>
<feature type="domain" description="Bacterial bifunctional deaminase-reductase C-terminal" evidence="1">
    <location>
        <begin position="6"/>
        <end position="87"/>
    </location>
</feature>
<dbReference type="GO" id="GO:0008703">
    <property type="term" value="F:5-amino-6-(5-phosphoribosylamino)uracil reductase activity"/>
    <property type="evidence" value="ECO:0007669"/>
    <property type="project" value="InterPro"/>
</dbReference>
<accession>A0A9D2GBP9</accession>
<evidence type="ECO:0000259" key="1">
    <source>
        <dbReference type="Pfam" id="PF01872"/>
    </source>
</evidence>
<dbReference type="Gene3D" id="3.40.430.10">
    <property type="entry name" value="Dihydrofolate Reductase, subunit A"/>
    <property type="match status" value="1"/>
</dbReference>
<gene>
    <name evidence="2" type="ORF">H9723_11250</name>
</gene>
<reference evidence="2" key="1">
    <citation type="journal article" date="2021" name="PeerJ">
        <title>Extensive microbial diversity within the chicken gut microbiome revealed by metagenomics and culture.</title>
        <authorList>
            <person name="Gilroy R."/>
            <person name="Ravi A."/>
            <person name="Getino M."/>
            <person name="Pursley I."/>
            <person name="Horton D.L."/>
            <person name="Alikhan N.F."/>
            <person name="Baker D."/>
            <person name="Gharbi K."/>
            <person name="Hall N."/>
            <person name="Watson M."/>
            <person name="Adriaenssens E.M."/>
            <person name="Foster-Nyarko E."/>
            <person name="Jarju S."/>
            <person name="Secka A."/>
            <person name="Antonio M."/>
            <person name="Oren A."/>
            <person name="Chaudhuri R.R."/>
            <person name="La Ragione R."/>
            <person name="Hildebrand F."/>
            <person name="Pallen M.J."/>
        </authorList>
    </citation>
    <scope>NUCLEOTIDE SEQUENCE</scope>
    <source>
        <strain evidence="2">CHK196-3914</strain>
    </source>
</reference>
<dbReference type="SUPFAM" id="SSF53597">
    <property type="entry name" value="Dihydrofolate reductase-like"/>
    <property type="match status" value="1"/>
</dbReference>
<protein>
    <submittedName>
        <fullName evidence="2">Dihydrofolate reductase family protein</fullName>
    </submittedName>
</protein>
<comment type="caution">
    <text evidence="2">The sequence shown here is derived from an EMBL/GenBank/DDBJ whole genome shotgun (WGS) entry which is preliminary data.</text>
</comment>
<sequence length="104" mass="12181">MITHHEKEPEEKIRFVQDSPVSLIRNLKNSEGRDLWICGGAEIVRQLMQDDLIDRFYISVIPIVLGDGIRLFGKSEKRLELKLLDTRSWNGITELRYEMQKDPV</sequence>
<dbReference type="AlphaFoldDB" id="A0A9D2GBP9"/>
<dbReference type="PANTHER" id="PTHR38011:SF11">
    <property type="entry name" value="2,5-DIAMINO-6-RIBOSYLAMINO-4(3H)-PYRIMIDINONE 5'-PHOSPHATE REDUCTASE"/>
    <property type="match status" value="1"/>
</dbReference>
<evidence type="ECO:0000313" key="2">
    <source>
        <dbReference type="EMBL" id="HIZ75796.1"/>
    </source>
</evidence>
<name>A0A9D2GBP9_9FIRM</name>
<dbReference type="EMBL" id="DXAY01000261">
    <property type="protein sequence ID" value="HIZ75796.1"/>
    <property type="molecule type" value="Genomic_DNA"/>
</dbReference>
<dbReference type="InterPro" id="IPR002734">
    <property type="entry name" value="RibDG_C"/>
</dbReference>
<proteinExistence type="predicted"/>
<dbReference type="InterPro" id="IPR024072">
    <property type="entry name" value="DHFR-like_dom_sf"/>
</dbReference>
<dbReference type="PANTHER" id="PTHR38011">
    <property type="entry name" value="DIHYDROFOLATE REDUCTASE FAMILY PROTEIN (AFU_ORTHOLOGUE AFUA_8G06820)"/>
    <property type="match status" value="1"/>
</dbReference>
<reference evidence="2" key="2">
    <citation type="submission" date="2021-04" db="EMBL/GenBank/DDBJ databases">
        <authorList>
            <person name="Gilroy R."/>
        </authorList>
    </citation>
    <scope>NUCLEOTIDE SEQUENCE</scope>
    <source>
        <strain evidence="2">CHK196-3914</strain>
    </source>
</reference>
<dbReference type="GO" id="GO:0009231">
    <property type="term" value="P:riboflavin biosynthetic process"/>
    <property type="evidence" value="ECO:0007669"/>
    <property type="project" value="InterPro"/>
</dbReference>